<reference evidence="1" key="1">
    <citation type="journal article" date="2022" name="bioRxiv">
        <title>Sequencing and chromosome-scale assembly of the giantPleurodeles waltlgenome.</title>
        <authorList>
            <person name="Brown T."/>
            <person name="Elewa A."/>
            <person name="Iarovenko S."/>
            <person name="Subramanian E."/>
            <person name="Araus A.J."/>
            <person name="Petzold A."/>
            <person name="Susuki M."/>
            <person name="Suzuki K.-i.T."/>
            <person name="Hayashi T."/>
            <person name="Toyoda A."/>
            <person name="Oliveira C."/>
            <person name="Osipova E."/>
            <person name="Leigh N.D."/>
            <person name="Simon A."/>
            <person name="Yun M.H."/>
        </authorList>
    </citation>
    <scope>NUCLEOTIDE SEQUENCE</scope>
    <source>
        <strain evidence="1">20211129_DDA</strain>
        <tissue evidence="1">Liver</tissue>
    </source>
</reference>
<protein>
    <submittedName>
        <fullName evidence="1">Uncharacterized protein</fullName>
    </submittedName>
</protein>
<dbReference type="Proteomes" id="UP001066276">
    <property type="component" value="Chromosome 1_2"/>
</dbReference>
<gene>
    <name evidence="1" type="ORF">NDU88_005047</name>
</gene>
<accession>A0AAV7W6S5</accession>
<sequence length="81" mass="8362">MAPGVEWPESLSCNCVAWGAHSRTIEQVEAAGSWPGPGGAVVAKEKSEVGTGVRVLWPSAVDAEAYLSPDIDEIHSTADAG</sequence>
<evidence type="ECO:0000313" key="1">
    <source>
        <dbReference type="EMBL" id="KAJ1209674.1"/>
    </source>
</evidence>
<dbReference type="EMBL" id="JANPWB010000002">
    <property type="protein sequence ID" value="KAJ1209674.1"/>
    <property type="molecule type" value="Genomic_DNA"/>
</dbReference>
<name>A0AAV7W6S5_PLEWA</name>
<evidence type="ECO:0000313" key="2">
    <source>
        <dbReference type="Proteomes" id="UP001066276"/>
    </source>
</evidence>
<dbReference type="AlphaFoldDB" id="A0AAV7W6S5"/>
<proteinExistence type="predicted"/>
<comment type="caution">
    <text evidence="1">The sequence shown here is derived from an EMBL/GenBank/DDBJ whole genome shotgun (WGS) entry which is preliminary data.</text>
</comment>
<keyword evidence="2" id="KW-1185">Reference proteome</keyword>
<organism evidence="1 2">
    <name type="scientific">Pleurodeles waltl</name>
    <name type="common">Iberian ribbed newt</name>
    <dbReference type="NCBI Taxonomy" id="8319"/>
    <lineage>
        <taxon>Eukaryota</taxon>
        <taxon>Metazoa</taxon>
        <taxon>Chordata</taxon>
        <taxon>Craniata</taxon>
        <taxon>Vertebrata</taxon>
        <taxon>Euteleostomi</taxon>
        <taxon>Amphibia</taxon>
        <taxon>Batrachia</taxon>
        <taxon>Caudata</taxon>
        <taxon>Salamandroidea</taxon>
        <taxon>Salamandridae</taxon>
        <taxon>Pleurodelinae</taxon>
        <taxon>Pleurodeles</taxon>
    </lineage>
</organism>